<dbReference type="STRING" id="329884.A0A4U0XUZ1"/>
<evidence type="ECO:0000313" key="4">
    <source>
        <dbReference type="Proteomes" id="UP000309340"/>
    </source>
</evidence>
<dbReference type="PROSITE" id="PS50011">
    <property type="entry name" value="PROTEIN_KINASE_DOM"/>
    <property type="match status" value="1"/>
</dbReference>
<keyword evidence="4" id="KW-1185">Reference proteome</keyword>
<dbReference type="Proteomes" id="UP000309340">
    <property type="component" value="Unassembled WGS sequence"/>
</dbReference>
<feature type="compositionally biased region" description="Polar residues" evidence="1">
    <location>
        <begin position="686"/>
        <end position="705"/>
    </location>
</feature>
<dbReference type="GO" id="GO:0006409">
    <property type="term" value="P:tRNA export from nucleus"/>
    <property type="evidence" value="ECO:0007669"/>
    <property type="project" value="TreeGrafter"/>
</dbReference>
<comment type="caution">
    <text evidence="3">The sequence shown here is derived from an EMBL/GenBank/DDBJ whole genome shotgun (WGS) entry which is preliminary data.</text>
</comment>
<dbReference type="GO" id="GO:0004672">
    <property type="term" value="F:protein kinase activity"/>
    <property type="evidence" value="ECO:0007669"/>
    <property type="project" value="InterPro"/>
</dbReference>
<dbReference type="SUPFAM" id="SSF56112">
    <property type="entry name" value="Protein kinase-like (PK-like)"/>
    <property type="match status" value="1"/>
</dbReference>
<dbReference type="InterPro" id="IPR016024">
    <property type="entry name" value="ARM-type_fold"/>
</dbReference>
<dbReference type="GO" id="GO:0005737">
    <property type="term" value="C:cytoplasm"/>
    <property type="evidence" value="ECO:0007669"/>
    <property type="project" value="TreeGrafter"/>
</dbReference>
<dbReference type="Gene3D" id="1.25.10.10">
    <property type="entry name" value="Leucine-rich Repeat Variant"/>
    <property type="match status" value="1"/>
</dbReference>
<name>A0A4U0XUZ1_9PEZI</name>
<dbReference type="InterPro" id="IPR000719">
    <property type="entry name" value="Prot_kinase_dom"/>
</dbReference>
<dbReference type="InterPro" id="IPR051177">
    <property type="entry name" value="CIK-Related_Protein"/>
</dbReference>
<dbReference type="PANTHER" id="PTHR12984">
    <property type="entry name" value="SCY1-RELATED S/T PROTEIN KINASE-LIKE"/>
    <property type="match status" value="1"/>
</dbReference>
<protein>
    <recommendedName>
        <fullName evidence="2">Protein kinase domain-containing protein</fullName>
    </recommendedName>
</protein>
<dbReference type="Gene3D" id="1.10.510.10">
    <property type="entry name" value="Transferase(Phosphotransferase) domain 1"/>
    <property type="match status" value="1"/>
</dbReference>
<evidence type="ECO:0000259" key="2">
    <source>
        <dbReference type="PROSITE" id="PS50011"/>
    </source>
</evidence>
<feature type="domain" description="Protein kinase" evidence="2">
    <location>
        <begin position="1"/>
        <end position="270"/>
    </location>
</feature>
<feature type="compositionally biased region" description="Low complexity" evidence="1">
    <location>
        <begin position="610"/>
        <end position="633"/>
    </location>
</feature>
<feature type="region of interest" description="Disordered" evidence="1">
    <location>
        <begin position="547"/>
        <end position="717"/>
    </location>
</feature>
<feature type="compositionally biased region" description="Acidic residues" evidence="1">
    <location>
        <begin position="773"/>
        <end position="784"/>
    </location>
</feature>
<reference evidence="3 4" key="1">
    <citation type="submission" date="2017-03" db="EMBL/GenBank/DDBJ databases">
        <title>Genomes of endolithic fungi from Antarctica.</title>
        <authorList>
            <person name="Coleine C."/>
            <person name="Masonjones S."/>
            <person name="Stajich J.E."/>
        </authorList>
    </citation>
    <scope>NUCLEOTIDE SEQUENCE [LARGE SCALE GENOMIC DNA]</scope>
    <source>
        <strain evidence="3 4">CCFEE 5184</strain>
    </source>
</reference>
<accession>A0A4U0XUZ1</accession>
<dbReference type="EMBL" id="NAJQ01000049">
    <property type="protein sequence ID" value="TKA81564.1"/>
    <property type="molecule type" value="Genomic_DNA"/>
</dbReference>
<organism evidence="3 4">
    <name type="scientific">Friedmanniomyces simplex</name>
    <dbReference type="NCBI Taxonomy" id="329884"/>
    <lineage>
        <taxon>Eukaryota</taxon>
        <taxon>Fungi</taxon>
        <taxon>Dikarya</taxon>
        <taxon>Ascomycota</taxon>
        <taxon>Pezizomycotina</taxon>
        <taxon>Dothideomycetes</taxon>
        <taxon>Dothideomycetidae</taxon>
        <taxon>Mycosphaerellales</taxon>
        <taxon>Teratosphaeriaceae</taxon>
        <taxon>Friedmanniomyces</taxon>
    </lineage>
</organism>
<evidence type="ECO:0000313" key="3">
    <source>
        <dbReference type="EMBL" id="TKA81564.1"/>
    </source>
</evidence>
<dbReference type="GO" id="GO:0005524">
    <property type="term" value="F:ATP binding"/>
    <property type="evidence" value="ECO:0007669"/>
    <property type="project" value="InterPro"/>
</dbReference>
<dbReference type="InterPro" id="IPR011009">
    <property type="entry name" value="Kinase-like_dom_sf"/>
</dbReference>
<dbReference type="InterPro" id="IPR001245">
    <property type="entry name" value="Ser-Thr/Tyr_kinase_cat_dom"/>
</dbReference>
<dbReference type="Pfam" id="PF07714">
    <property type="entry name" value="PK_Tyr_Ser-Thr"/>
    <property type="match status" value="1"/>
</dbReference>
<gene>
    <name evidence="3" type="ORF">B0A55_03013</name>
</gene>
<dbReference type="Gene3D" id="3.30.200.20">
    <property type="entry name" value="Phosphorylase Kinase, domain 1"/>
    <property type="match status" value="1"/>
</dbReference>
<evidence type="ECO:0000256" key="1">
    <source>
        <dbReference type="SAM" id="MobiDB-lite"/>
    </source>
</evidence>
<feature type="region of interest" description="Disordered" evidence="1">
    <location>
        <begin position="724"/>
        <end position="743"/>
    </location>
</feature>
<dbReference type="OrthoDB" id="447103at2759"/>
<dbReference type="InterPro" id="IPR011989">
    <property type="entry name" value="ARM-like"/>
</dbReference>
<proteinExistence type="predicted"/>
<feature type="compositionally biased region" description="Low complexity" evidence="1">
    <location>
        <begin position="749"/>
        <end position="766"/>
    </location>
</feature>
<dbReference type="AlphaFoldDB" id="A0A4U0XUZ1"/>
<feature type="region of interest" description="Disordered" evidence="1">
    <location>
        <begin position="749"/>
        <end position="784"/>
    </location>
</feature>
<sequence length="784" mass="84361">MDFLKSAVASIAKGPAFQYSFGDRVDLDQSVWTLHNGTRREDGSKCSIFSFDVNANRNRLPLAKNALRKLRTLRHPGVVKVLDTIETDQLIYIATERLTPLTWSTKRKALSEESLKWGLHNVAKTLKFINDEASSVHGNTRASSIYTSESGEWKISGLDILSSMKEDDAIIFSQGSLVPDIGRYSPPEVAKNGWESVRKNPTHAVDTYQYGILITEVFNGGFSGTDQIGSTKSVPPAMQTSYKRLTHAVPKMRLSVAHFLEQGRRSGGFFDTPLIQLTDGIDNLGLKSETEKDAFLSELEAVAESDDFPEDFFKVKVLPELLKSVEFGGGGPKSFALVMRIATKLSEDEYDSQMIPVIVRLFSSPDRAMRVCLLDNLPLMIDHLSQKIVTDKIFPQMVTGFGDLAPIVREQTVKAVLVIVPKLSDRVVNGELLRHLAKTANDEQPGIRTNTTICLGKIARNLGAGSRAKVLSAAFSRSLRDPFVHARNAALMALGATADVFSEDDCATKMLPAICPSLVDKEKMIRDQANKTLNIYLERVRKFGQTLPETVLPPPSAEGSAPGTRVSTPQPGPGNQWMGWAISSFTNKVGGATGEIQPNSNGVKPTPLERAASSPSANGASSRPASRPATSASVVPQVASGLRHSAPAPAPQAESEDFADDAGWGDLDEQDDNIADAWGDPIPDVSRSSTASHASKPSTASSTTYDDGGEPDFEGWLNAQAAAKQASKRPLPKGLAAKKGSSATVAKAAVAPARKSVVPSKPVVSKTAAPAKEDEDDGWGDAWG</sequence>
<dbReference type="SUPFAM" id="SSF48371">
    <property type="entry name" value="ARM repeat"/>
    <property type="match status" value="1"/>
</dbReference>
<dbReference type="PANTHER" id="PTHR12984:SF3">
    <property type="entry name" value="N-TERMINAL KINASE-LIKE PROTEIN"/>
    <property type="match status" value="1"/>
</dbReference>